<reference evidence="2" key="1">
    <citation type="submission" date="2022-10" db="EMBL/GenBank/DDBJ databases">
        <title>Determination and structural analysis of whole genome sequence of Sarocladium strictum F4-1.</title>
        <authorList>
            <person name="Hu L."/>
            <person name="Jiang Y."/>
        </authorList>
    </citation>
    <scope>NUCLEOTIDE SEQUENCE</scope>
    <source>
        <strain evidence="2">F4-1</strain>
    </source>
</reference>
<dbReference type="Proteomes" id="UP001175261">
    <property type="component" value="Unassembled WGS sequence"/>
</dbReference>
<protein>
    <submittedName>
        <fullName evidence="2">Uncharacterized protein</fullName>
    </submittedName>
</protein>
<feature type="signal peptide" evidence="1">
    <location>
        <begin position="1"/>
        <end position="18"/>
    </location>
</feature>
<organism evidence="2 3">
    <name type="scientific">Sarocladium strictum</name>
    <name type="common">Black bundle disease fungus</name>
    <name type="synonym">Acremonium strictum</name>
    <dbReference type="NCBI Taxonomy" id="5046"/>
    <lineage>
        <taxon>Eukaryota</taxon>
        <taxon>Fungi</taxon>
        <taxon>Dikarya</taxon>
        <taxon>Ascomycota</taxon>
        <taxon>Pezizomycotina</taxon>
        <taxon>Sordariomycetes</taxon>
        <taxon>Hypocreomycetidae</taxon>
        <taxon>Hypocreales</taxon>
        <taxon>Sarocladiaceae</taxon>
        <taxon>Sarocladium</taxon>
    </lineage>
</organism>
<comment type="caution">
    <text evidence="2">The sequence shown here is derived from an EMBL/GenBank/DDBJ whole genome shotgun (WGS) entry which is preliminary data.</text>
</comment>
<gene>
    <name evidence="2" type="ORF">NLU13_9267</name>
</gene>
<keyword evidence="1" id="KW-0732">Signal</keyword>
<accession>A0AA39GAE3</accession>
<evidence type="ECO:0000256" key="1">
    <source>
        <dbReference type="SAM" id="SignalP"/>
    </source>
</evidence>
<keyword evidence="3" id="KW-1185">Reference proteome</keyword>
<name>A0AA39GAE3_SARSR</name>
<evidence type="ECO:0000313" key="2">
    <source>
        <dbReference type="EMBL" id="KAK0383354.1"/>
    </source>
</evidence>
<dbReference type="AlphaFoldDB" id="A0AA39GAE3"/>
<sequence length="92" mass="10084">MKFTVFALLAASFSTVYAVDCFCISTDDNPANNLFPHRTFNLGGLCEERGGKLDLEARVCKLLPRNGTFTDDVCRIVTPNRAMVANCVASTF</sequence>
<feature type="chain" id="PRO_5041230480" evidence="1">
    <location>
        <begin position="19"/>
        <end position="92"/>
    </location>
</feature>
<evidence type="ECO:0000313" key="3">
    <source>
        <dbReference type="Proteomes" id="UP001175261"/>
    </source>
</evidence>
<proteinExistence type="predicted"/>
<dbReference type="EMBL" id="JAPDFR010000009">
    <property type="protein sequence ID" value="KAK0383354.1"/>
    <property type="molecule type" value="Genomic_DNA"/>
</dbReference>